<proteinExistence type="predicted"/>
<keyword evidence="3" id="KW-1185">Reference proteome</keyword>
<comment type="caution">
    <text evidence="2">The sequence shown here is derived from an EMBL/GenBank/DDBJ whole genome shotgun (WGS) entry which is preliminary data.</text>
</comment>
<accession>A0AAV4AMF3</accession>
<evidence type="ECO:0000256" key="1">
    <source>
        <dbReference type="SAM" id="Phobius"/>
    </source>
</evidence>
<evidence type="ECO:0000313" key="3">
    <source>
        <dbReference type="Proteomes" id="UP000735302"/>
    </source>
</evidence>
<dbReference type="AlphaFoldDB" id="A0AAV4AMF3"/>
<organism evidence="2 3">
    <name type="scientific">Plakobranchus ocellatus</name>
    <dbReference type="NCBI Taxonomy" id="259542"/>
    <lineage>
        <taxon>Eukaryota</taxon>
        <taxon>Metazoa</taxon>
        <taxon>Spiralia</taxon>
        <taxon>Lophotrochozoa</taxon>
        <taxon>Mollusca</taxon>
        <taxon>Gastropoda</taxon>
        <taxon>Heterobranchia</taxon>
        <taxon>Euthyneura</taxon>
        <taxon>Panpulmonata</taxon>
        <taxon>Sacoglossa</taxon>
        <taxon>Placobranchoidea</taxon>
        <taxon>Plakobranchidae</taxon>
        <taxon>Plakobranchus</taxon>
    </lineage>
</organism>
<keyword evidence="1" id="KW-0472">Membrane</keyword>
<evidence type="ECO:0000313" key="2">
    <source>
        <dbReference type="EMBL" id="GFO07968.1"/>
    </source>
</evidence>
<keyword evidence="1" id="KW-1133">Transmembrane helix</keyword>
<sequence length="127" mass="14861">MQNLNITNVIQGIRLALTFWYYLIVGSILYQWHPIKSQPFEARACMVTDQKPGLHKHKFNIVKDLTPRKRRFCIHFFSSREDTHAHFRVSPHARCNGSLRDKISADSSSRYIKGMVILADRALFQRC</sequence>
<protein>
    <submittedName>
        <fullName evidence="2">Uncharacterized protein</fullName>
    </submittedName>
</protein>
<feature type="transmembrane region" description="Helical" evidence="1">
    <location>
        <begin position="12"/>
        <end position="32"/>
    </location>
</feature>
<gene>
    <name evidence="2" type="ORF">PoB_003447300</name>
</gene>
<reference evidence="2 3" key="1">
    <citation type="journal article" date="2021" name="Elife">
        <title>Chloroplast acquisition without the gene transfer in kleptoplastic sea slugs, Plakobranchus ocellatus.</title>
        <authorList>
            <person name="Maeda T."/>
            <person name="Takahashi S."/>
            <person name="Yoshida T."/>
            <person name="Shimamura S."/>
            <person name="Takaki Y."/>
            <person name="Nagai Y."/>
            <person name="Toyoda A."/>
            <person name="Suzuki Y."/>
            <person name="Arimoto A."/>
            <person name="Ishii H."/>
            <person name="Satoh N."/>
            <person name="Nishiyama T."/>
            <person name="Hasebe M."/>
            <person name="Maruyama T."/>
            <person name="Minagawa J."/>
            <person name="Obokata J."/>
            <person name="Shigenobu S."/>
        </authorList>
    </citation>
    <scope>NUCLEOTIDE SEQUENCE [LARGE SCALE GENOMIC DNA]</scope>
</reference>
<keyword evidence="1" id="KW-0812">Transmembrane</keyword>
<dbReference type="EMBL" id="BLXT01003924">
    <property type="protein sequence ID" value="GFO07968.1"/>
    <property type="molecule type" value="Genomic_DNA"/>
</dbReference>
<name>A0AAV4AMF3_9GAST</name>
<dbReference type="Proteomes" id="UP000735302">
    <property type="component" value="Unassembled WGS sequence"/>
</dbReference>